<dbReference type="RefSeq" id="WP_371953760.1">
    <property type="nucleotide sequence ID" value="NZ_JAXCEI010000017.1"/>
</dbReference>
<dbReference type="PROSITE" id="PS51186">
    <property type="entry name" value="GNAT"/>
    <property type="match status" value="1"/>
</dbReference>
<dbReference type="SUPFAM" id="SSF55729">
    <property type="entry name" value="Acyl-CoA N-acyltransferases (Nat)"/>
    <property type="match status" value="1"/>
</dbReference>
<gene>
    <name evidence="2" type="ORF">SM611_30395</name>
</gene>
<evidence type="ECO:0000313" key="3">
    <source>
        <dbReference type="Proteomes" id="UP001569963"/>
    </source>
</evidence>
<evidence type="ECO:0000313" key="2">
    <source>
        <dbReference type="EMBL" id="MFA1543258.1"/>
    </source>
</evidence>
<dbReference type="InterPro" id="IPR016181">
    <property type="entry name" value="Acyl_CoA_acyltransferase"/>
</dbReference>
<dbReference type="InterPro" id="IPR000182">
    <property type="entry name" value="GNAT_dom"/>
</dbReference>
<feature type="domain" description="N-acetyltransferase" evidence="1">
    <location>
        <begin position="10"/>
        <end position="177"/>
    </location>
</feature>
<comment type="caution">
    <text evidence="2">The sequence shown here is derived from an EMBL/GenBank/DDBJ whole genome shotgun (WGS) entry which is preliminary data.</text>
</comment>
<dbReference type="Proteomes" id="UP001569963">
    <property type="component" value="Unassembled WGS sequence"/>
</dbReference>
<evidence type="ECO:0000259" key="1">
    <source>
        <dbReference type="PROSITE" id="PS51186"/>
    </source>
</evidence>
<dbReference type="GO" id="GO:0016740">
    <property type="term" value="F:transferase activity"/>
    <property type="evidence" value="ECO:0007669"/>
    <property type="project" value="UniProtKB-KW"/>
</dbReference>
<dbReference type="CDD" id="cd04301">
    <property type="entry name" value="NAT_SF"/>
    <property type="match status" value="1"/>
</dbReference>
<dbReference type="PANTHER" id="PTHR43441">
    <property type="entry name" value="RIBOSOMAL-PROTEIN-SERINE ACETYLTRANSFERASE"/>
    <property type="match status" value="1"/>
</dbReference>
<organism evidence="2 3">
    <name type="scientific">Actinomadura monticuli</name>
    <dbReference type="NCBI Taxonomy" id="3097367"/>
    <lineage>
        <taxon>Bacteria</taxon>
        <taxon>Bacillati</taxon>
        <taxon>Actinomycetota</taxon>
        <taxon>Actinomycetes</taxon>
        <taxon>Streptosporangiales</taxon>
        <taxon>Thermomonosporaceae</taxon>
        <taxon>Actinomadura</taxon>
    </lineage>
</organism>
<proteinExistence type="predicted"/>
<protein>
    <submittedName>
        <fullName evidence="2">GNAT family protein</fullName>
        <ecNumber evidence="2">2.-.-.-</ecNumber>
    </submittedName>
</protein>
<dbReference type="InterPro" id="IPR051908">
    <property type="entry name" value="Ribosomal_N-acetyltransferase"/>
</dbReference>
<sequence>MFALTLAEGAELRPLEPWRAAEFAAHVDRVRADIRDYIPFAGTVVDEPAARRFLQAYADKQARDAARIYGIWVDGVLQGGTLFRTFDAGRGICEAGVWLAAEARGRGLVTAAVRHMIDWAFGERGLHRVEWLCDPRNTASAAVARRLGMTCEGLHRQAFTLDGERRDVQVWAVLAAEWPAGPASADS</sequence>
<dbReference type="Gene3D" id="3.40.630.30">
    <property type="match status" value="1"/>
</dbReference>
<dbReference type="PANTHER" id="PTHR43441:SF10">
    <property type="entry name" value="ACETYLTRANSFERASE"/>
    <property type="match status" value="1"/>
</dbReference>
<dbReference type="EMBL" id="JAXCEI010000017">
    <property type="protein sequence ID" value="MFA1543258.1"/>
    <property type="molecule type" value="Genomic_DNA"/>
</dbReference>
<dbReference type="EC" id="2.-.-.-" evidence="2"/>
<keyword evidence="3" id="KW-1185">Reference proteome</keyword>
<accession>A0ABV4QJA2</accession>
<dbReference type="Pfam" id="PF13302">
    <property type="entry name" value="Acetyltransf_3"/>
    <property type="match status" value="1"/>
</dbReference>
<keyword evidence="2" id="KW-0808">Transferase</keyword>
<reference evidence="2 3" key="1">
    <citation type="submission" date="2023-11" db="EMBL/GenBank/DDBJ databases">
        <title>Actinomadura monticuli sp. nov., isolated from volcanic ash.</title>
        <authorList>
            <person name="Lee S.D."/>
            <person name="Yang H."/>
            <person name="Kim I.S."/>
        </authorList>
    </citation>
    <scope>NUCLEOTIDE SEQUENCE [LARGE SCALE GENOMIC DNA]</scope>
    <source>
        <strain evidence="2 3">DLS-62</strain>
    </source>
</reference>
<name>A0ABV4QJA2_9ACTN</name>